<gene>
    <name evidence="1" type="ORF">OMP40_27195</name>
</gene>
<name>A0A9X4QVM5_9BACL</name>
<dbReference type="Gene3D" id="3.30.1490.70">
    <property type="match status" value="1"/>
</dbReference>
<keyword evidence="2" id="KW-1185">Reference proteome</keyword>
<sequence>MPSEGSGCLRLTQGWQSPFYVADEFEDGEALWRWVETNGWEGVVSKKKVSSYKEGKAHHDWIKRKTVHHMDVDIVGIIWKDGRVSSLVMRKGDRYMGRVSSGLNERAKAALRGLPAGRTRADYWDALPEGLRGADVRWLDTPLAGRVSGREVTDAGLLRHPKLIDLEGIPL</sequence>
<dbReference type="RefSeq" id="WP_277535997.1">
    <property type="nucleotide sequence ID" value="NZ_JAPDIA010000008.1"/>
</dbReference>
<dbReference type="Proteomes" id="UP001153404">
    <property type="component" value="Unassembled WGS sequence"/>
</dbReference>
<evidence type="ECO:0008006" key="3">
    <source>
        <dbReference type="Google" id="ProtNLM"/>
    </source>
</evidence>
<dbReference type="Gene3D" id="2.40.50.140">
    <property type="entry name" value="Nucleic acid-binding proteins"/>
    <property type="match status" value="1"/>
</dbReference>
<dbReference type="SUPFAM" id="SSF56091">
    <property type="entry name" value="DNA ligase/mRNA capping enzyme, catalytic domain"/>
    <property type="match status" value="1"/>
</dbReference>
<proteinExistence type="predicted"/>
<comment type="caution">
    <text evidence="1">The sequence shown here is derived from an EMBL/GenBank/DDBJ whole genome shotgun (WGS) entry which is preliminary data.</text>
</comment>
<dbReference type="EMBL" id="JAPDIA010000008">
    <property type="protein sequence ID" value="MDG0812608.1"/>
    <property type="molecule type" value="Genomic_DNA"/>
</dbReference>
<dbReference type="SUPFAM" id="SSF50249">
    <property type="entry name" value="Nucleic acid-binding proteins"/>
    <property type="match status" value="1"/>
</dbReference>
<reference evidence="1" key="1">
    <citation type="submission" date="2022-10" db="EMBL/GenBank/DDBJ databases">
        <title>Comparative genomic analysis of Cohnella hashimotonis sp. nov., isolated from the International Space Station.</title>
        <authorList>
            <person name="Simpson A."/>
            <person name="Venkateswaran K."/>
        </authorList>
    </citation>
    <scope>NUCLEOTIDE SEQUENCE</scope>
    <source>
        <strain evidence="1">DSM 28161</strain>
    </source>
</reference>
<protein>
    <recommendedName>
        <fullName evidence="3">ATP-dependent DNA ligase family profile domain-containing protein</fullName>
    </recommendedName>
</protein>
<evidence type="ECO:0000313" key="1">
    <source>
        <dbReference type="EMBL" id="MDG0812608.1"/>
    </source>
</evidence>
<evidence type="ECO:0000313" key="2">
    <source>
        <dbReference type="Proteomes" id="UP001153404"/>
    </source>
</evidence>
<dbReference type="AlphaFoldDB" id="A0A9X4QVM5"/>
<accession>A0A9X4QVM5</accession>
<dbReference type="InterPro" id="IPR012340">
    <property type="entry name" value="NA-bd_OB-fold"/>
</dbReference>
<organism evidence="1 2">
    <name type="scientific">Cohnella rhizosphaerae</name>
    <dbReference type="NCBI Taxonomy" id="1457232"/>
    <lineage>
        <taxon>Bacteria</taxon>
        <taxon>Bacillati</taxon>
        <taxon>Bacillota</taxon>
        <taxon>Bacilli</taxon>
        <taxon>Bacillales</taxon>
        <taxon>Paenibacillaceae</taxon>
        <taxon>Cohnella</taxon>
    </lineage>
</organism>